<proteinExistence type="predicted"/>
<organism evidence="1 2">
    <name type="scientific">Candida boidinii</name>
    <name type="common">Yeast</name>
    <dbReference type="NCBI Taxonomy" id="5477"/>
    <lineage>
        <taxon>Eukaryota</taxon>
        <taxon>Fungi</taxon>
        <taxon>Dikarya</taxon>
        <taxon>Ascomycota</taxon>
        <taxon>Saccharomycotina</taxon>
        <taxon>Pichiomycetes</taxon>
        <taxon>Pichiales</taxon>
        <taxon>Pichiaceae</taxon>
        <taxon>Ogataea</taxon>
        <taxon>Ogataea/Candida clade</taxon>
    </lineage>
</organism>
<dbReference type="Proteomes" id="UP001165101">
    <property type="component" value="Unassembled WGS sequence"/>
</dbReference>
<reference evidence="1" key="1">
    <citation type="submission" date="2023-04" db="EMBL/GenBank/DDBJ databases">
        <title>Candida boidinii NBRC 1967.</title>
        <authorList>
            <person name="Ichikawa N."/>
            <person name="Sato H."/>
            <person name="Tonouchi N."/>
        </authorList>
    </citation>
    <scope>NUCLEOTIDE SEQUENCE</scope>
    <source>
        <strain evidence="1">NBRC 1967</strain>
    </source>
</reference>
<comment type="caution">
    <text evidence="1">The sequence shown here is derived from an EMBL/GenBank/DDBJ whole genome shotgun (WGS) entry which is preliminary data.</text>
</comment>
<sequence length="467" mass="52730">MSDASTAQQSVSTDIPELPKFTNLDSLKLYLSCKTFDQYEAKVLSHLSFFPDSDGRKKAKIINTPIDKEGNYIHEFCVENVKTSSLDKDKIVDVVLVHGYGASLAFFVENFDGLTENERIRLHAIDMLGFSGSSKPPLPDSNNTSASDIMKVEDYFTDSIEKWRKEKGLSHFVLMGHSLGGYLSSCYYLKYGKDVVDKLVLISPVGLERNDFSLIGGYSRTEKELSKNKTISLSEETEILNREAPKISREITQSREETLAASGKASGAGTSSDSNSELESNYSADNVSVFSQNNDPDYVKVKMDQKRRLGINSFFTYLWEKNFSPFSLLRMFGPFAPKLISKWSFNRFGSIEDSNKLLDLHNFSYKAFIGKASGEYAITKLLAPGVLPRLPLLDRIPKKITVPSLWLYGDNDWMSKRSGRRMVREINEDNPLHDANLAKFRLVEQAGHHLYLDNVSEFNRLVTKFIV</sequence>
<protein>
    <submittedName>
        <fullName evidence="1">Unnamed protein product</fullName>
    </submittedName>
</protein>
<accession>A0ACB5TIK1</accession>
<gene>
    <name evidence="1" type="ORF">Cboi01_000140700</name>
</gene>
<keyword evidence="2" id="KW-1185">Reference proteome</keyword>
<evidence type="ECO:0000313" key="1">
    <source>
        <dbReference type="EMBL" id="GME89459.1"/>
    </source>
</evidence>
<name>A0ACB5TIK1_CANBO</name>
<dbReference type="EMBL" id="BSXV01000523">
    <property type="protein sequence ID" value="GME89459.1"/>
    <property type="molecule type" value="Genomic_DNA"/>
</dbReference>
<evidence type="ECO:0000313" key="2">
    <source>
        <dbReference type="Proteomes" id="UP001165101"/>
    </source>
</evidence>